<dbReference type="Pfam" id="PF08011">
    <property type="entry name" value="PDDEXK_9"/>
    <property type="match status" value="1"/>
</dbReference>
<sequence length="840" mass="96907">MPFNVASSSTGGSVIPSSDLPTAEEVKGYNAGELNRFLKSRLNNINNHIDTLTDQEVDGEAFFDLTPDGLKAYEIPLGATSKIVKLINEIQRDEPPRKRPKLVRDLDGKDEEKEPIEWSQQSKGHPNIIINKNYTPDVSEFSKFITTNTTFVDKSLFIMEFMIYGDEASLITRPRRFGKSTNLSMLSDFLTPPLTEEERTKRLSSFKNLKVFKFDWFMKLHFGKWPVIHISFKDLNSKSWQLMLNSIKVRLSDLYKQHRYIIDNNLLETDEEAFFKKILRGTTDQSALINSLSRLACYFHKCYNKRSVILIDEYDWPMEHAKNKDYEDISSLFRTMYSVIAKVTYFSLLAECNTYLSLKNNLKSLEQDNPNVHKTLFVGLLPLDQETFLSGLNNVEHFPMHILPSIHKRAHFSDSFGFTEEEVNVLLKESTLKDITFDNLSIHYNGYKTSIGTRIYNPYSIVSCLKSGIIANYWVNSGSVKTLENCLKKCDQSIEEQLNIIFYSFYSERVNKLFIETQLVSCLRYNTIQQKKLNIDAIYTLLYYNGYLVAEIDGADDRLKGKVIERWGNKNKVKLMIPNREVAEQWRQWINQIIGKNRSTINNNLYNLLFEKNIKTFCCRFPTLYMEMISCYDIADVKRTKLYENWYHVFVLGTLAMYHGDDYQVVSNREVGLGHADIQIIPTNQKKDIGITFEFKLVTSEDCDEMKKKTIEGLSQINEKNYRVNIPSYVKTMVEVAIAFYKKSAFVSACVLRRKESGPSIPSNWKVSLSAESEPQTGVSGSSYMANAKRKLGKLDLEDNSDNNTRKSKKCRGITSAGKHCKRTITSSDFCYQHSNLNRN</sequence>
<dbReference type="EMBL" id="QKYT01000307">
    <property type="protein sequence ID" value="RIA87459.1"/>
    <property type="molecule type" value="Genomic_DNA"/>
</dbReference>
<dbReference type="InterPro" id="IPR027417">
    <property type="entry name" value="P-loop_NTPase"/>
</dbReference>
<dbReference type="Pfam" id="PF09820">
    <property type="entry name" value="AAA-ATPase_like"/>
    <property type="match status" value="1"/>
</dbReference>
<keyword evidence="4" id="KW-1185">Reference proteome</keyword>
<evidence type="ECO:0000256" key="1">
    <source>
        <dbReference type="SAM" id="MobiDB-lite"/>
    </source>
</evidence>
<reference evidence="3 4" key="1">
    <citation type="submission" date="2018-06" db="EMBL/GenBank/DDBJ databases">
        <title>Comparative genomics reveals the genomic features of Rhizophagus irregularis, R. cerebriforme, R. diaphanum and Gigaspora rosea, and their symbiotic lifestyle signature.</title>
        <authorList>
            <person name="Morin E."/>
            <person name="San Clemente H."/>
            <person name="Chen E.C.H."/>
            <person name="De La Providencia I."/>
            <person name="Hainaut M."/>
            <person name="Kuo A."/>
            <person name="Kohler A."/>
            <person name="Murat C."/>
            <person name="Tang N."/>
            <person name="Roy S."/>
            <person name="Loubradou J."/>
            <person name="Henrissat B."/>
            <person name="Grigoriev I.V."/>
            <person name="Corradi N."/>
            <person name="Roux C."/>
            <person name="Martin F.M."/>
        </authorList>
    </citation>
    <scope>NUCLEOTIDE SEQUENCE [LARGE SCALE GENOMIC DNA]</scope>
    <source>
        <strain evidence="3 4">DAOM 227022</strain>
    </source>
</reference>
<accession>A0A397SRC0</accession>
<feature type="compositionally biased region" description="Low complexity" evidence="1">
    <location>
        <begin position="7"/>
        <end position="18"/>
    </location>
</feature>
<gene>
    <name evidence="3" type="ORF">C1645_740101</name>
</gene>
<dbReference type="AlphaFoldDB" id="A0A397SRC0"/>
<dbReference type="Gene3D" id="1.10.150.50">
    <property type="entry name" value="Transcription Factor, Ets-1"/>
    <property type="match status" value="1"/>
</dbReference>
<feature type="domain" description="AAA-ATPase-like" evidence="2">
    <location>
        <begin position="138"/>
        <end position="342"/>
    </location>
</feature>
<dbReference type="OrthoDB" id="2371274at2759"/>
<proteinExistence type="predicted"/>
<dbReference type="SUPFAM" id="SSF52540">
    <property type="entry name" value="P-loop containing nucleoside triphosphate hydrolases"/>
    <property type="match status" value="1"/>
</dbReference>
<comment type="caution">
    <text evidence="3">The sequence shown here is derived from an EMBL/GenBank/DDBJ whole genome shotgun (WGS) entry which is preliminary data.</text>
</comment>
<protein>
    <recommendedName>
        <fullName evidence="2">AAA-ATPase-like domain-containing protein</fullName>
    </recommendedName>
</protein>
<dbReference type="PANTHER" id="PTHR34825">
    <property type="entry name" value="CONSERVED PROTEIN, WITH A WEAK D-GALACTARATE DEHYDRATASE/ALTRONATE HYDROLASE DOMAIN"/>
    <property type="match status" value="1"/>
</dbReference>
<dbReference type="InterPro" id="IPR012547">
    <property type="entry name" value="PDDEXK_9"/>
</dbReference>
<organism evidence="3 4">
    <name type="scientific">Glomus cerebriforme</name>
    <dbReference type="NCBI Taxonomy" id="658196"/>
    <lineage>
        <taxon>Eukaryota</taxon>
        <taxon>Fungi</taxon>
        <taxon>Fungi incertae sedis</taxon>
        <taxon>Mucoromycota</taxon>
        <taxon>Glomeromycotina</taxon>
        <taxon>Glomeromycetes</taxon>
        <taxon>Glomerales</taxon>
        <taxon>Glomeraceae</taxon>
        <taxon>Glomus</taxon>
    </lineage>
</organism>
<dbReference type="InterPro" id="IPR013761">
    <property type="entry name" value="SAM/pointed_sf"/>
</dbReference>
<feature type="region of interest" description="Disordered" evidence="1">
    <location>
        <begin position="1"/>
        <end position="20"/>
    </location>
</feature>
<evidence type="ECO:0000313" key="3">
    <source>
        <dbReference type="EMBL" id="RIA87459.1"/>
    </source>
</evidence>
<dbReference type="STRING" id="658196.A0A397SRC0"/>
<evidence type="ECO:0000313" key="4">
    <source>
        <dbReference type="Proteomes" id="UP000265703"/>
    </source>
</evidence>
<dbReference type="InterPro" id="IPR018631">
    <property type="entry name" value="AAA-ATPase-like_dom"/>
</dbReference>
<feature type="compositionally biased region" description="Basic and acidic residues" evidence="1">
    <location>
        <begin position="94"/>
        <end position="116"/>
    </location>
</feature>
<dbReference type="Proteomes" id="UP000265703">
    <property type="component" value="Unassembled WGS sequence"/>
</dbReference>
<feature type="region of interest" description="Disordered" evidence="1">
    <location>
        <begin position="94"/>
        <end position="122"/>
    </location>
</feature>
<dbReference type="PANTHER" id="PTHR34825:SF1">
    <property type="entry name" value="AAA-ATPASE-LIKE DOMAIN-CONTAINING PROTEIN"/>
    <property type="match status" value="1"/>
</dbReference>
<evidence type="ECO:0000259" key="2">
    <source>
        <dbReference type="Pfam" id="PF09820"/>
    </source>
</evidence>
<name>A0A397SRC0_9GLOM</name>